<dbReference type="InterPro" id="IPR013946">
    <property type="entry name" value="NCA2-like"/>
</dbReference>
<accession>A0A9P8PI15</accession>
<evidence type="ECO:0000256" key="5">
    <source>
        <dbReference type="ARBA" id="ARBA00023136"/>
    </source>
</evidence>
<keyword evidence="7" id="KW-1185">Reference proteome</keyword>
<dbReference type="EMBL" id="JAEUBE010000055">
    <property type="protein sequence ID" value="KAH3671624.1"/>
    <property type="molecule type" value="Genomic_DNA"/>
</dbReference>
<proteinExistence type="predicted"/>
<dbReference type="RefSeq" id="XP_046064800.1">
    <property type="nucleotide sequence ID" value="XM_046204250.1"/>
</dbReference>
<protein>
    <recommendedName>
        <fullName evidence="8">Nuclear control of ATPase protein 2</fullName>
    </recommendedName>
</protein>
<evidence type="ECO:0000313" key="7">
    <source>
        <dbReference type="Proteomes" id="UP000769157"/>
    </source>
</evidence>
<evidence type="ECO:0000313" key="6">
    <source>
        <dbReference type="EMBL" id="KAH3671624.1"/>
    </source>
</evidence>
<keyword evidence="5" id="KW-0472">Membrane</keyword>
<dbReference type="OrthoDB" id="413313at2759"/>
<evidence type="ECO:0000256" key="2">
    <source>
        <dbReference type="ARBA" id="ARBA00022692"/>
    </source>
</evidence>
<evidence type="ECO:0000256" key="4">
    <source>
        <dbReference type="ARBA" id="ARBA00023128"/>
    </source>
</evidence>
<dbReference type="AlphaFoldDB" id="A0A9P8PI15"/>
<dbReference type="PANTHER" id="PTHR28234:SF1">
    <property type="entry name" value="NUCLEAR CONTROL OF ATPASE PROTEIN 2"/>
    <property type="match status" value="1"/>
</dbReference>
<organism evidence="6 7">
    <name type="scientific">Ogataea philodendri</name>
    <dbReference type="NCBI Taxonomy" id="1378263"/>
    <lineage>
        <taxon>Eukaryota</taxon>
        <taxon>Fungi</taxon>
        <taxon>Dikarya</taxon>
        <taxon>Ascomycota</taxon>
        <taxon>Saccharomycotina</taxon>
        <taxon>Pichiomycetes</taxon>
        <taxon>Pichiales</taxon>
        <taxon>Pichiaceae</taxon>
        <taxon>Ogataea</taxon>
    </lineage>
</organism>
<reference evidence="6" key="1">
    <citation type="journal article" date="2021" name="Open Biol.">
        <title>Shared evolutionary footprints suggest mitochondrial oxidative damage underlies multiple complex I losses in fungi.</title>
        <authorList>
            <person name="Schikora-Tamarit M.A."/>
            <person name="Marcet-Houben M."/>
            <person name="Nosek J."/>
            <person name="Gabaldon T."/>
        </authorList>
    </citation>
    <scope>NUCLEOTIDE SEQUENCE</scope>
    <source>
        <strain evidence="6">CBS6075</strain>
    </source>
</reference>
<comment type="caution">
    <text evidence="6">The sequence shown here is derived from an EMBL/GenBank/DDBJ whole genome shotgun (WGS) entry which is preliminary data.</text>
</comment>
<sequence length="644" mass="73042">MSVNLLVDRSANSLAPLNDVGLEILSRLETEESKSPNSLLIQELFSETYTLLKPLQDKNRSARSNKQILAKLTKILSYFKDGVIEPQNDNLVHLQYLISVYATMSLVVVSSQILLNNTLKVAEDIDYYDSVSNTGLNVCFYAVQTLPLTLSKAFHTLLEETVQKNVDSVSTAGTVPDWVPEKLAPLYATLHKWARFAFESTSNNLQQLLLSPTTILVAKHRRINGRVGQFGRFVSTVLGLPLTYARMELKQKQDVLEQTKLDNVQKLGFLLKETPFSSLTQDSNHITEFIPKLANLYSVSAKDLSDTSLDASLKSLALLCDTIPSFKTELEAKRAANQEPRNLVKYWLPIVTAVLYGPNLVYDLVSNREAILQWFRLNLVETTLGFWNNWIVEPFNNILKTIRHDDNSRIAIMSQKSLSSDLESLERMVLDYSLDNYSYVADKHTGLPSDYAQTIKQEVQQGNLEIVMKGYENDLKAPLKSLIAGDMIRNLLIQIQKMKVDGALAMSGIDKIIRSQELVFGFVAASPSCLIVWYLVKVFNSYLKTGYFIKFTKNKKIALRKSLNGLERLVDLELTSSGSSTYLNEGLLLLELVNLRKLGLQVLPPHAQQDWIRDLDDLSNQDYDYHFKLMTITRIWNNYRTFIE</sequence>
<keyword evidence="3" id="KW-1133">Transmembrane helix</keyword>
<name>A0A9P8PI15_9ASCO</name>
<dbReference type="GO" id="GO:0005741">
    <property type="term" value="C:mitochondrial outer membrane"/>
    <property type="evidence" value="ECO:0007669"/>
    <property type="project" value="TreeGrafter"/>
</dbReference>
<evidence type="ECO:0000256" key="3">
    <source>
        <dbReference type="ARBA" id="ARBA00022989"/>
    </source>
</evidence>
<gene>
    <name evidence="6" type="ORF">OGAPHI_000327</name>
</gene>
<dbReference type="GeneID" id="70232295"/>
<evidence type="ECO:0008006" key="8">
    <source>
        <dbReference type="Google" id="ProtNLM"/>
    </source>
</evidence>
<dbReference type="Proteomes" id="UP000769157">
    <property type="component" value="Unassembled WGS sequence"/>
</dbReference>
<reference evidence="6" key="2">
    <citation type="submission" date="2021-01" db="EMBL/GenBank/DDBJ databases">
        <authorList>
            <person name="Schikora-Tamarit M.A."/>
        </authorList>
    </citation>
    <scope>NUCLEOTIDE SEQUENCE</scope>
    <source>
        <strain evidence="6">CBS6075</strain>
    </source>
</reference>
<keyword evidence="4" id="KW-0496">Mitochondrion</keyword>
<dbReference type="Pfam" id="PF08637">
    <property type="entry name" value="NCA2"/>
    <property type="match status" value="1"/>
</dbReference>
<evidence type="ECO:0000256" key="1">
    <source>
        <dbReference type="ARBA" id="ARBA00004225"/>
    </source>
</evidence>
<keyword evidence="2" id="KW-0812">Transmembrane</keyword>
<comment type="subcellular location">
    <subcellularLocation>
        <location evidence="1">Mitochondrion membrane</location>
        <topology evidence="1">Multi-pass membrane protein</topology>
    </subcellularLocation>
</comment>
<dbReference type="PANTHER" id="PTHR28234">
    <property type="entry name" value="NUCLEAR CONTROL OF ATPASE PROTEIN 2"/>
    <property type="match status" value="1"/>
</dbReference>